<evidence type="ECO:0000313" key="2">
    <source>
        <dbReference type="Proteomes" id="UP000621540"/>
    </source>
</evidence>
<gene>
    <name evidence="1" type="ORF">H8Z76_01545</name>
</gene>
<protein>
    <submittedName>
        <fullName evidence="1">Uncharacterized protein</fullName>
    </submittedName>
</protein>
<organism evidence="1 2">
    <name type="scientific">Roseburia yibonii</name>
    <dbReference type="NCBI Taxonomy" id="2763063"/>
    <lineage>
        <taxon>Bacteria</taxon>
        <taxon>Bacillati</taxon>
        <taxon>Bacillota</taxon>
        <taxon>Clostridia</taxon>
        <taxon>Lachnospirales</taxon>
        <taxon>Lachnospiraceae</taxon>
        <taxon>Roseburia</taxon>
    </lineage>
</organism>
<dbReference type="Proteomes" id="UP000621540">
    <property type="component" value="Unassembled WGS sequence"/>
</dbReference>
<proteinExistence type="predicted"/>
<comment type="caution">
    <text evidence="1">The sequence shown here is derived from an EMBL/GenBank/DDBJ whole genome shotgun (WGS) entry which is preliminary data.</text>
</comment>
<name>A0ABR7I6Z0_9FIRM</name>
<reference evidence="1 2" key="1">
    <citation type="submission" date="2020-08" db="EMBL/GenBank/DDBJ databases">
        <title>Genome public.</title>
        <authorList>
            <person name="Liu C."/>
            <person name="Sun Q."/>
        </authorList>
    </citation>
    <scope>NUCLEOTIDE SEQUENCE [LARGE SCALE GENOMIC DNA]</scope>
    <source>
        <strain evidence="1 2">BX0805</strain>
    </source>
</reference>
<dbReference type="EMBL" id="JACOQH010000001">
    <property type="protein sequence ID" value="MBC5752718.1"/>
    <property type="molecule type" value="Genomic_DNA"/>
</dbReference>
<dbReference type="RefSeq" id="WP_022515493.1">
    <property type="nucleotide sequence ID" value="NZ_JACOQH010000001.1"/>
</dbReference>
<sequence length="88" mass="10555">MERVEDIELCRITDVKVKEKVMFLLIRHRVPYAERWDEVPFLKRSRYHGAKEVCVVLTHPAHRKEAVEIIQGMDKEMQNKIILPEEEK</sequence>
<accession>A0ABR7I6Z0</accession>
<evidence type="ECO:0000313" key="1">
    <source>
        <dbReference type="EMBL" id="MBC5752718.1"/>
    </source>
</evidence>
<keyword evidence="2" id="KW-1185">Reference proteome</keyword>